<dbReference type="EMBL" id="FOOH01000022">
    <property type="protein sequence ID" value="SFG03552.1"/>
    <property type="molecule type" value="Genomic_DNA"/>
</dbReference>
<dbReference type="AlphaFoldDB" id="A0A1I2NIE2"/>
<dbReference type="InterPro" id="IPR018711">
    <property type="entry name" value="NAGPA"/>
</dbReference>
<evidence type="ECO:0000313" key="3">
    <source>
        <dbReference type="EMBL" id="SFG03552.1"/>
    </source>
</evidence>
<evidence type="ECO:0000259" key="2">
    <source>
        <dbReference type="Pfam" id="PF09992"/>
    </source>
</evidence>
<proteinExistence type="predicted"/>
<accession>A0A1I2NIE2</accession>
<dbReference type="PANTHER" id="PTHR40446:SF2">
    <property type="entry name" value="N-ACETYLGLUCOSAMINE-1-PHOSPHODIESTER ALPHA-N-ACETYLGLUCOSAMINIDASE"/>
    <property type="match status" value="1"/>
</dbReference>
<dbReference type="Proteomes" id="UP000199116">
    <property type="component" value="Unassembled WGS sequence"/>
</dbReference>
<protein>
    <recommendedName>
        <fullName evidence="2">Phosphodiester glycosidase domain-containing protein</fullName>
    </recommendedName>
</protein>
<name>A0A1I2NIE2_9FLAO</name>
<gene>
    <name evidence="3" type="ORF">SAMN04488033_12221</name>
</gene>
<dbReference type="PANTHER" id="PTHR40446">
    <property type="entry name" value="N-ACETYLGLUCOSAMINE-1-PHOSPHODIESTER ALPHA-N-ACETYLGLUCOSAMINIDASE"/>
    <property type="match status" value="1"/>
</dbReference>
<evidence type="ECO:0000313" key="4">
    <source>
        <dbReference type="Proteomes" id="UP000199116"/>
    </source>
</evidence>
<dbReference type="RefSeq" id="WP_093305697.1">
    <property type="nucleotide sequence ID" value="NZ_FOOH01000022.1"/>
</dbReference>
<evidence type="ECO:0000256" key="1">
    <source>
        <dbReference type="SAM" id="SignalP"/>
    </source>
</evidence>
<dbReference type="Pfam" id="PF09992">
    <property type="entry name" value="NAGPA"/>
    <property type="match status" value="1"/>
</dbReference>
<feature type="chain" id="PRO_5011773185" description="Phosphodiester glycosidase domain-containing protein" evidence="1">
    <location>
        <begin position="27"/>
        <end position="286"/>
    </location>
</feature>
<keyword evidence="4" id="KW-1185">Reference proteome</keyword>
<feature type="signal peptide" evidence="1">
    <location>
        <begin position="1"/>
        <end position="26"/>
    </location>
</feature>
<organism evidence="3 4">
    <name type="scientific">Salegentibacter agarivorans</name>
    <dbReference type="NCBI Taxonomy" id="345907"/>
    <lineage>
        <taxon>Bacteria</taxon>
        <taxon>Pseudomonadati</taxon>
        <taxon>Bacteroidota</taxon>
        <taxon>Flavobacteriia</taxon>
        <taxon>Flavobacteriales</taxon>
        <taxon>Flavobacteriaceae</taxon>
        <taxon>Salegentibacter</taxon>
    </lineage>
</organism>
<feature type="domain" description="Phosphodiester glycosidase" evidence="2">
    <location>
        <begin position="100"/>
        <end position="283"/>
    </location>
</feature>
<keyword evidence="1" id="KW-0732">Signal</keyword>
<sequence>MKSYIRFFSGIPVLILLFLNASISTAQTNGSDLIKMIDKEELKVREVSDGILWKYGQFDSLFNSTQSITILEVDLKNVRIQVPYVKKGFFKTSDSAEESEAVAAINGSFFDTEKGGGTVFLKVNDELIHSTREGFQTYRENAGFVFNDNKVDLIEKPGDGWEPLKNYHSVLVSGPMLIANDRLLNQVAEPFNTNRHPRTAIGLTQDNKLIAVVVDGRNAQAQGMTITELAQLMQSLGCSKAMNLDGGGSSSLWIKEFGIVNYPSDNKLFDHQGEREVANAILFINE</sequence>
<reference evidence="4" key="1">
    <citation type="submission" date="2016-10" db="EMBL/GenBank/DDBJ databases">
        <authorList>
            <person name="Varghese N."/>
            <person name="Submissions S."/>
        </authorList>
    </citation>
    <scope>NUCLEOTIDE SEQUENCE [LARGE SCALE GENOMIC DNA]</scope>
    <source>
        <strain evidence="4">DSM 23515</strain>
    </source>
</reference>